<dbReference type="RefSeq" id="WP_158028388.1">
    <property type="nucleotide sequence ID" value="NZ_BMHG01000001.1"/>
</dbReference>
<dbReference type="OrthoDB" id="9811121at2"/>
<reference evidence="3 4" key="1">
    <citation type="submission" date="2019-09" db="EMBL/GenBank/DDBJ databases">
        <title>Phylogeny of genus Pseudoclavibacter and closely related genus.</title>
        <authorList>
            <person name="Li Y."/>
        </authorList>
    </citation>
    <scope>NUCLEOTIDE SEQUENCE [LARGE SCALE GENOMIC DNA]</scope>
    <source>
        <strain evidence="3 4">EGI 60007</strain>
    </source>
</reference>
<dbReference type="PROSITE" id="PS50263">
    <property type="entry name" value="CN_HYDROLASE"/>
    <property type="match status" value="1"/>
</dbReference>
<dbReference type="InterPro" id="IPR003010">
    <property type="entry name" value="C-N_Hydrolase"/>
</dbReference>
<organism evidence="3 4">
    <name type="scientific">Pseudoclavibacter endophyticus</name>
    <dbReference type="NCBI Taxonomy" id="1778590"/>
    <lineage>
        <taxon>Bacteria</taxon>
        <taxon>Bacillati</taxon>
        <taxon>Actinomycetota</taxon>
        <taxon>Actinomycetes</taxon>
        <taxon>Micrococcales</taxon>
        <taxon>Microbacteriaceae</taxon>
        <taxon>Pseudoclavibacter</taxon>
    </lineage>
</organism>
<comment type="similarity">
    <text evidence="1">Belongs to the carbon-nitrogen hydrolase superfamily. NIT1/NIT2 family.</text>
</comment>
<evidence type="ECO:0000256" key="1">
    <source>
        <dbReference type="ARBA" id="ARBA00010613"/>
    </source>
</evidence>
<dbReference type="SUPFAM" id="SSF56317">
    <property type="entry name" value="Carbon-nitrogen hydrolase"/>
    <property type="match status" value="1"/>
</dbReference>
<dbReference type="Pfam" id="PF00795">
    <property type="entry name" value="CN_hydrolase"/>
    <property type="match status" value="1"/>
</dbReference>
<dbReference type="PANTHER" id="PTHR23088">
    <property type="entry name" value="NITRILASE-RELATED"/>
    <property type="match status" value="1"/>
</dbReference>
<name>A0A6H9WKX5_9MICO</name>
<keyword evidence="4" id="KW-1185">Reference proteome</keyword>
<evidence type="ECO:0000313" key="4">
    <source>
        <dbReference type="Proteomes" id="UP000431744"/>
    </source>
</evidence>
<dbReference type="InterPro" id="IPR001110">
    <property type="entry name" value="UPF0012_CS"/>
</dbReference>
<evidence type="ECO:0000259" key="2">
    <source>
        <dbReference type="PROSITE" id="PS50263"/>
    </source>
</evidence>
<gene>
    <name evidence="3" type="ORF">F8O04_06115</name>
</gene>
<keyword evidence="3" id="KW-0378">Hydrolase</keyword>
<protein>
    <submittedName>
        <fullName evidence="3">Carbon-nitrogen family hydrolase</fullName>
    </submittedName>
</protein>
<dbReference type="PROSITE" id="PS01227">
    <property type="entry name" value="UPF0012"/>
    <property type="match status" value="1"/>
</dbReference>
<feature type="domain" description="CN hydrolase" evidence="2">
    <location>
        <begin position="1"/>
        <end position="239"/>
    </location>
</feature>
<sequence>MRVAIIQIASPDDETIDERRVRVERQLVDVAPVDLIALTELWGVGFNDFDRYPGAAEPLDGPTVALARRVATERGCWVHTGTFIERDDQGSLHNTGVLVDPEGLIRHVARKLHVFGYKSREPEFLTPGDHLQVAETPFGRLAVVVCYDLRFPGLWQELSDRGAELVIVPAAWPMARAEPWRVLAQARAMEHQLWIIAANAAGVHNGVELAGSSLVAAPNGKLVESAGHAPGVTIAEFEPERIHAMREHFPVLGGRRDDYAALAPGATHVSAGTRARE</sequence>
<evidence type="ECO:0000313" key="3">
    <source>
        <dbReference type="EMBL" id="KAB1649803.1"/>
    </source>
</evidence>
<accession>A0A6H9WKX5</accession>
<dbReference type="AlphaFoldDB" id="A0A6H9WKX5"/>
<dbReference type="InterPro" id="IPR036526">
    <property type="entry name" value="C-N_Hydrolase_sf"/>
</dbReference>
<dbReference type="GO" id="GO:0016787">
    <property type="term" value="F:hydrolase activity"/>
    <property type="evidence" value="ECO:0007669"/>
    <property type="project" value="UniProtKB-KW"/>
</dbReference>
<dbReference type="Gene3D" id="3.60.110.10">
    <property type="entry name" value="Carbon-nitrogen hydrolase"/>
    <property type="match status" value="1"/>
</dbReference>
<dbReference type="Proteomes" id="UP000431744">
    <property type="component" value="Unassembled WGS sequence"/>
</dbReference>
<proteinExistence type="inferred from homology"/>
<dbReference type="PANTHER" id="PTHR23088:SF27">
    <property type="entry name" value="DEAMINATED GLUTATHIONE AMIDASE"/>
    <property type="match status" value="1"/>
</dbReference>
<dbReference type="EMBL" id="WBJY01000001">
    <property type="protein sequence ID" value="KAB1649803.1"/>
    <property type="molecule type" value="Genomic_DNA"/>
</dbReference>
<comment type="caution">
    <text evidence="3">The sequence shown here is derived from an EMBL/GenBank/DDBJ whole genome shotgun (WGS) entry which is preliminary data.</text>
</comment>